<dbReference type="RefSeq" id="WP_133906685.1">
    <property type="nucleotide sequence ID" value="NZ_SOCP01000014.1"/>
</dbReference>
<feature type="domain" description="HTH cro/C1-type" evidence="1">
    <location>
        <begin position="7"/>
        <end position="61"/>
    </location>
</feature>
<name>A0A4R7V4A4_9PSEU</name>
<dbReference type="EMBL" id="SOCP01000014">
    <property type="protein sequence ID" value="TDV44248.1"/>
    <property type="molecule type" value="Genomic_DNA"/>
</dbReference>
<protein>
    <submittedName>
        <fullName evidence="2">Helix-turn-helix protein</fullName>
    </submittedName>
</protein>
<dbReference type="Pfam" id="PF13560">
    <property type="entry name" value="HTH_31"/>
    <property type="match status" value="1"/>
</dbReference>
<organism evidence="2 3">
    <name type="scientific">Actinophytocola oryzae</name>
    <dbReference type="NCBI Taxonomy" id="502181"/>
    <lineage>
        <taxon>Bacteria</taxon>
        <taxon>Bacillati</taxon>
        <taxon>Actinomycetota</taxon>
        <taxon>Actinomycetes</taxon>
        <taxon>Pseudonocardiales</taxon>
        <taxon>Pseudonocardiaceae</taxon>
    </lineage>
</organism>
<dbReference type="SMART" id="SM00530">
    <property type="entry name" value="HTH_XRE"/>
    <property type="match status" value="1"/>
</dbReference>
<dbReference type="Gene3D" id="1.10.260.40">
    <property type="entry name" value="lambda repressor-like DNA-binding domains"/>
    <property type="match status" value="1"/>
</dbReference>
<evidence type="ECO:0000313" key="3">
    <source>
        <dbReference type="Proteomes" id="UP000294927"/>
    </source>
</evidence>
<comment type="caution">
    <text evidence="2">The sequence shown here is derived from an EMBL/GenBank/DDBJ whole genome shotgun (WGS) entry which is preliminary data.</text>
</comment>
<accession>A0A4R7V4A4</accession>
<dbReference type="InterPro" id="IPR010982">
    <property type="entry name" value="Lambda_DNA-bd_dom_sf"/>
</dbReference>
<sequence length="170" mass="18996">MSVAGLLEEARHKAGLTQDQLAQQAHTSRTAVSAYENGRKKPTLDTAERLLSASGFELDMRPRITFHPVPGARGRVYQVPDQLPSLPLPKALATVVLPLSLNWSQPGRQYHLRDRSDRARVYEAVLREGDEKEVLTYIDGVLLVDLWDELVLPRDVRAAWDPLIAELVPA</sequence>
<proteinExistence type="predicted"/>
<dbReference type="OrthoDB" id="9803128at2"/>
<dbReference type="PROSITE" id="PS50943">
    <property type="entry name" value="HTH_CROC1"/>
    <property type="match status" value="1"/>
</dbReference>
<reference evidence="2 3" key="1">
    <citation type="submission" date="2019-03" db="EMBL/GenBank/DDBJ databases">
        <title>Genomic Encyclopedia of Archaeal and Bacterial Type Strains, Phase II (KMG-II): from individual species to whole genera.</title>
        <authorList>
            <person name="Goeker M."/>
        </authorList>
    </citation>
    <scope>NUCLEOTIDE SEQUENCE [LARGE SCALE GENOMIC DNA]</scope>
    <source>
        <strain evidence="2 3">DSM 45499</strain>
    </source>
</reference>
<evidence type="ECO:0000259" key="1">
    <source>
        <dbReference type="PROSITE" id="PS50943"/>
    </source>
</evidence>
<dbReference type="InterPro" id="IPR001387">
    <property type="entry name" value="Cro/C1-type_HTH"/>
</dbReference>
<gene>
    <name evidence="2" type="ORF">CLV71_114158</name>
</gene>
<dbReference type="CDD" id="cd00093">
    <property type="entry name" value="HTH_XRE"/>
    <property type="match status" value="1"/>
</dbReference>
<dbReference type="GO" id="GO:0003677">
    <property type="term" value="F:DNA binding"/>
    <property type="evidence" value="ECO:0007669"/>
    <property type="project" value="InterPro"/>
</dbReference>
<keyword evidence="3" id="KW-1185">Reference proteome</keyword>
<dbReference type="Proteomes" id="UP000294927">
    <property type="component" value="Unassembled WGS sequence"/>
</dbReference>
<dbReference type="AlphaFoldDB" id="A0A4R7V4A4"/>
<dbReference type="SUPFAM" id="SSF47413">
    <property type="entry name" value="lambda repressor-like DNA-binding domains"/>
    <property type="match status" value="1"/>
</dbReference>
<evidence type="ECO:0000313" key="2">
    <source>
        <dbReference type="EMBL" id="TDV44248.1"/>
    </source>
</evidence>